<sequence>MFFIIPQNNDDLFPRKTRHLHNLLPTTAIFTTTTSKTLSSLLLSITATATTTTQTPFTVSKKRTIEPTSSTVSATSTALSSPLTPQSTSTTLVSSATVITPSKLRLSVKIYRNWEFQSKFSLVMIYKNATGILISTLQKNKGKVADIPVINRLFQSRKRLSDGILIARPISG</sequence>
<evidence type="ECO:0000313" key="2">
    <source>
        <dbReference type="Proteomes" id="UP001443914"/>
    </source>
</evidence>
<dbReference type="EMBL" id="JBDFQZ010000009">
    <property type="protein sequence ID" value="KAK9689817.1"/>
    <property type="molecule type" value="Genomic_DNA"/>
</dbReference>
<comment type="caution">
    <text evidence="1">The sequence shown here is derived from an EMBL/GenBank/DDBJ whole genome shotgun (WGS) entry which is preliminary data.</text>
</comment>
<keyword evidence="2" id="KW-1185">Reference proteome</keyword>
<accession>A0AAW1IIC5</accession>
<evidence type="ECO:0000313" key="1">
    <source>
        <dbReference type="EMBL" id="KAK9689817.1"/>
    </source>
</evidence>
<protein>
    <submittedName>
        <fullName evidence="1">Uncharacterized protein</fullName>
    </submittedName>
</protein>
<dbReference type="Proteomes" id="UP001443914">
    <property type="component" value="Unassembled WGS sequence"/>
</dbReference>
<proteinExistence type="predicted"/>
<reference evidence="1" key="1">
    <citation type="submission" date="2024-03" db="EMBL/GenBank/DDBJ databases">
        <title>WGS assembly of Saponaria officinalis var. Norfolk2.</title>
        <authorList>
            <person name="Jenkins J."/>
            <person name="Shu S."/>
            <person name="Grimwood J."/>
            <person name="Barry K."/>
            <person name="Goodstein D."/>
            <person name="Schmutz J."/>
            <person name="Leebens-Mack J."/>
            <person name="Osbourn A."/>
        </authorList>
    </citation>
    <scope>NUCLEOTIDE SEQUENCE [LARGE SCALE GENOMIC DNA]</scope>
    <source>
        <strain evidence="1">JIC</strain>
    </source>
</reference>
<gene>
    <name evidence="1" type="ORF">RND81_09G083300</name>
</gene>
<dbReference type="AlphaFoldDB" id="A0AAW1IIC5"/>
<organism evidence="1 2">
    <name type="scientific">Saponaria officinalis</name>
    <name type="common">Common soapwort</name>
    <name type="synonym">Lychnis saponaria</name>
    <dbReference type="NCBI Taxonomy" id="3572"/>
    <lineage>
        <taxon>Eukaryota</taxon>
        <taxon>Viridiplantae</taxon>
        <taxon>Streptophyta</taxon>
        <taxon>Embryophyta</taxon>
        <taxon>Tracheophyta</taxon>
        <taxon>Spermatophyta</taxon>
        <taxon>Magnoliopsida</taxon>
        <taxon>eudicotyledons</taxon>
        <taxon>Gunneridae</taxon>
        <taxon>Pentapetalae</taxon>
        <taxon>Caryophyllales</taxon>
        <taxon>Caryophyllaceae</taxon>
        <taxon>Caryophylleae</taxon>
        <taxon>Saponaria</taxon>
    </lineage>
</organism>
<name>A0AAW1IIC5_SAPOF</name>